<dbReference type="EMBL" id="BAAALM010000005">
    <property type="protein sequence ID" value="GAA1200436.1"/>
    <property type="molecule type" value="Genomic_DNA"/>
</dbReference>
<protein>
    <submittedName>
        <fullName evidence="2">Uncharacterized protein</fullName>
    </submittedName>
</protein>
<name>A0ABN1V918_9PSEU</name>
<evidence type="ECO:0000313" key="3">
    <source>
        <dbReference type="Proteomes" id="UP001500467"/>
    </source>
</evidence>
<feature type="region of interest" description="Disordered" evidence="1">
    <location>
        <begin position="40"/>
        <end position="61"/>
    </location>
</feature>
<feature type="region of interest" description="Disordered" evidence="1">
    <location>
        <begin position="1"/>
        <end position="25"/>
    </location>
</feature>
<proteinExistence type="predicted"/>
<evidence type="ECO:0000256" key="1">
    <source>
        <dbReference type="SAM" id="MobiDB-lite"/>
    </source>
</evidence>
<evidence type="ECO:0000313" key="2">
    <source>
        <dbReference type="EMBL" id="GAA1200436.1"/>
    </source>
</evidence>
<gene>
    <name evidence="2" type="ORF">GCM10009675_15770</name>
</gene>
<sequence length="61" mass="6474">MPPRRAQPPGSRRGGEETQEEQSERLESVLMGLVTGRGADVGIAAHPPRHEVHGPVPTSAP</sequence>
<organism evidence="2 3">
    <name type="scientific">Prauserella alba</name>
    <dbReference type="NCBI Taxonomy" id="176898"/>
    <lineage>
        <taxon>Bacteria</taxon>
        <taxon>Bacillati</taxon>
        <taxon>Actinomycetota</taxon>
        <taxon>Actinomycetes</taxon>
        <taxon>Pseudonocardiales</taxon>
        <taxon>Pseudonocardiaceae</taxon>
        <taxon>Prauserella</taxon>
    </lineage>
</organism>
<comment type="caution">
    <text evidence="2">The sequence shown here is derived from an EMBL/GenBank/DDBJ whole genome shotgun (WGS) entry which is preliminary data.</text>
</comment>
<accession>A0ABN1V918</accession>
<dbReference type="Proteomes" id="UP001500467">
    <property type="component" value="Unassembled WGS sequence"/>
</dbReference>
<keyword evidence="3" id="KW-1185">Reference proteome</keyword>
<reference evidence="2 3" key="1">
    <citation type="journal article" date="2019" name="Int. J. Syst. Evol. Microbiol.">
        <title>The Global Catalogue of Microorganisms (GCM) 10K type strain sequencing project: providing services to taxonomists for standard genome sequencing and annotation.</title>
        <authorList>
            <consortium name="The Broad Institute Genomics Platform"/>
            <consortium name="The Broad Institute Genome Sequencing Center for Infectious Disease"/>
            <person name="Wu L."/>
            <person name="Ma J."/>
        </authorList>
    </citation>
    <scope>NUCLEOTIDE SEQUENCE [LARGE SCALE GENOMIC DNA]</scope>
    <source>
        <strain evidence="2 3">JCM 13022</strain>
    </source>
</reference>